<organism evidence="1 2">
    <name type="scientific">Solidesulfovibrio magneticus (strain ATCC 700980 / DSM 13731 / RS-1)</name>
    <name type="common">Desulfovibrio magneticus</name>
    <dbReference type="NCBI Taxonomy" id="573370"/>
    <lineage>
        <taxon>Bacteria</taxon>
        <taxon>Pseudomonadati</taxon>
        <taxon>Thermodesulfobacteriota</taxon>
        <taxon>Desulfovibrionia</taxon>
        <taxon>Desulfovibrionales</taxon>
        <taxon>Desulfovibrionaceae</taxon>
        <taxon>Solidesulfovibrio</taxon>
    </lineage>
</organism>
<evidence type="ECO:0000313" key="2">
    <source>
        <dbReference type="Proteomes" id="UP000009071"/>
    </source>
</evidence>
<proteinExistence type="predicted"/>
<reference evidence="1 2" key="1">
    <citation type="journal article" date="2009" name="Genome Res.">
        <title>Whole genome sequence of Desulfovibrio magneticus strain RS-1 revealed common gene clusters in magnetotactic bacteria.</title>
        <authorList>
            <person name="Nakazawa H."/>
            <person name="Arakaki A."/>
            <person name="Narita-Yamada S."/>
            <person name="Yashiro I."/>
            <person name="Jinno K."/>
            <person name="Aoki N."/>
            <person name="Tsuruyama A."/>
            <person name="Okamura Y."/>
            <person name="Tanikawa S."/>
            <person name="Fujita N."/>
            <person name="Takeyama H."/>
            <person name="Matsunaga T."/>
        </authorList>
    </citation>
    <scope>NUCLEOTIDE SEQUENCE [LARGE SCALE GENOMIC DNA]</scope>
    <source>
        <strain evidence="2">ATCC 700980 / DSM 13731 / RS-1</strain>
    </source>
</reference>
<dbReference type="KEGG" id="dma:DMR_24890"/>
<dbReference type="EMBL" id="AP010904">
    <property type="protein sequence ID" value="BAH75980.1"/>
    <property type="molecule type" value="Genomic_DNA"/>
</dbReference>
<protein>
    <submittedName>
        <fullName evidence="1">Uncharacterized protein</fullName>
    </submittedName>
</protein>
<dbReference type="HOGENOM" id="CLU_2824096_0_0_7"/>
<accession>C4XTI3</accession>
<dbReference type="STRING" id="573370.DMR_24890"/>
<keyword evidence="2" id="KW-1185">Reference proteome</keyword>
<dbReference type="AlphaFoldDB" id="C4XTI3"/>
<dbReference type="Proteomes" id="UP000009071">
    <property type="component" value="Chromosome"/>
</dbReference>
<gene>
    <name evidence="1" type="ordered locus">DMR_24890</name>
</gene>
<evidence type="ECO:0000313" key="1">
    <source>
        <dbReference type="EMBL" id="BAH75980.1"/>
    </source>
</evidence>
<name>C4XTI3_SOLM1</name>
<sequence length="66" mass="7979">MLLHKAYNKVSQYTNLFVSYLIFLISKFRHFLVQTDICKELYIFKPCKCHNNSKCWKILQIFACNQ</sequence>